<feature type="region of interest" description="Disordered" evidence="17">
    <location>
        <begin position="1"/>
        <end position="38"/>
    </location>
</feature>
<keyword evidence="20" id="KW-1185">Reference proteome</keyword>
<keyword evidence="10" id="KW-0472">Membrane</keyword>
<evidence type="ECO:0000256" key="9">
    <source>
        <dbReference type="ARBA" id="ARBA00023065"/>
    </source>
</evidence>
<evidence type="ECO:0000256" key="7">
    <source>
        <dbReference type="ARBA" id="ARBA00022840"/>
    </source>
</evidence>
<dbReference type="SMART" id="SM00382">
    <property type="entry name" value="AAA"/>
    <property type="match status" value="1"/>
</dbReference>
<dbReference type="InterPro" id="IPR003593">
    <property type="entry name" value="AAA+_ATPase"/>
</dbReference>
<accession>A0ABD5PX60</accession>
<dbReference type="InterPro" id="IPR027417">
    <property type="entry name" value="P-loop_NTPase"/>
</dbReference>
<evidence type="ECO:0000256" key="8">
    <source>
        <dbReference type="ARBA" id="ARBA00023004"/>
    </source>
</evidence>
<dbReference type="Gene3D" id="3.40.50.300">
    <property type="entry name" value="P-loop containing nucleotide triphosphate hydrolases"/>
    <property type="match status" value="1"/>
</dbReference>
<comment type="subcellular location">
    <subcellularLocation>
        <location evidence="1">Cell membrane</location>
        <topology evidence="1">Peripheral membrane protein</topology>
    </subcellularLocation>
</comment>
<keyword evidence="5" id="KW-0500">Molybdenum</keyword>
<keyword evidence="9" id="KW-0406">Ion transport</keyword>
<comment type="catalytic activity">
    <reaction evidence="15">
        <text>tungstate(in) + ATP + H2O = tungstate(out) + ADP + phosphate + H(+)</text>
        <dbReference type="Rhea" id="RHEA:35027"/>
        <dbReference type="ChEBI" id="CHEBI:15377"/>
        <dbReference type="ChEBI" id="CHEBI:15378"/>
        <dbReference type="ChEBI" id="CHEBI:30616"/>
        <dbReference type="ChEBI" id="CHEBI:43474"/>
        <dbReference type="ChEBI" id="CHEBI:46502"/>
        <dbReference type="ChEBI" id="CHEBI:456216"/>
        <dbReference type="EC" id="7.3.2.6"/>
    </reaction>
</comment>
<evidence type="ECO:0000256" key="5">
    <source>
        <dbReference type="ARBA" id="ARBA00022505"/>
    </source>
</evidence>
<comment type="similarity">
    <text evidence="11">Belongs to the ABC transporter superfamily. Sulfate/tungstate importer (TC 3.A.1.6) family.</text>
</comment>
<dbReference type="GO" id="GO:0006826">
    <property type="term" value="P:iron ion transport"/>
    <property type="evidence" value="ECO:0007669"/>
    <property type="project" value="UniProtKB-KW"/>
</dbReference>
<dbReference type="PANTHER" id="PTHR42781">
    <property type="entry name" value="SPERMIDINE/PUTRESCINE IMPORT ATP-BINDING PROTEIN POTA"/>
    <property type="match status" value="1"/>
</dbReference>
<dbReference type="InterPro" id="IPR017871">
    <property type="entry name" value="ABC_transporter-like_CS"/>
</dbReference>
<comment type="subunit">
    <text evidence="12">The complex is composed of two ATP-binding proteins (WtpC), two transmembrane proteins (WtpB) and a solute-binding protein (WtpA).</text>
</comment>
<feature type="compositionally biased region" description="Basic and acidic residues" evidence="17">
    <location>
        <begin position="1"/>
        <end position="10"/>
    </location>
</feature>
<evidence type="ECO:0000313" key="19">
    <source>
        <dbReference type="EMBL" id="MFC4823052.1"/>
    </source>
</evidence>
<evidence type="ECO:0000256" key="2">
    <source>
        <dbReference type="ARBA" id="ARBA00022448"/>
    </source>
</evidence>
<evidence type="ECO:0000256" key="12">
    <source>
        <dbReference type="ARBA" id="ARBA00038781"/>
    </source>
</evidence>
<dbReference type="Gene3D" id="2.40.50.100">
    <property type="match status" value="1"/>
</dbReference>
<reference evidence="19 20" key="1">
    <citation type="journal article" date="2019" name="Int. J. Syst. Evol. Microbiol.">
        <title>The Global Catalogue of Microorganisms (GCM) 10K type strain sequencing project: providing services to taxonomists for standard genome sequencing and annotation.</title>
        <authorList>
            <consortium name="The Broad Institute Genomics Platform"/>
            <consortium name="The Broad Institute Genome Sequencing Center for Infectious Disease"/>
            <person name="Wu L."/>
            <person name="Ma J."/>
        </authorList>
    </citation>
    <scope>NUCLEOTIDE SEQUENCE [LARGE SCALE GENOMIC DNA]</scope>
    <source>
        <strain evidence="19 20">XZYJ18</strain>
    </source>
</reference>
<dbReference type="InterPro" id="IPR008995">
    <property type="entry name" value="Mo/tungstate-bd_C_term_dom"/>
</dbReference>
<dbReference type="FunFam" id="3.40.50.300:FF:000425">
    <property type="entry name" value="Probable ABC transporter, ATP-binding subunit"/>
    <property type="match status" value="1"/>
</dbReference>
<dbReference type="InterPro" id="IPR015853">
    <property type="entry name" value="ABC_transpr_FbpC"/>
</dbReference>
<evidence type="ECO:0000313" key="20">
    <source>
        <dbReference type="Proteomes" id="UP001595945"/>
    </source>
</evidence>
<dbReference type="SUPFAM" id="SSF50331">
    <property type="entry name" value="MOP-like"/>
    <property type="match status" value="1"/>
</dbReference>
<keyword evidence="3" id="KW-1003">Cell membrane</keyword>
<comment type="function">
    <text evidence="16">Part of the ABC transporter complex WtpABC involved in molybdate/tungstate import. Responsible for energy coupling to the transport system.</text>
</comment>
<protein>
    <recommendedName>
        <fullName evidence="14">Molybdate/tungstate import ATP-binding protein WtpC</fullName>
        <ecNumber evidence="13">7.3.2.6</ecNumber>
    </recommendedName>
</protein>
<dbReference type="Proteomes" id="UP001595945">
    <property type="component" value="Unassembled WGS sequence"/>
</dbReference>
<proteinExistence type="inferred from homology"/>
<keyword evidence="2" id="KW-0813">Transport</keyword>
<evidence type="ECO:0000256" key="10">
    <source>
        <dbReference type="ARBA" id="ARBA00023136"/>
    </source>
</evidence>
<dbReference type="GeneID" id="73045903"/>
<dbReference type="PANTHER" id="PTHR42781:SF4">
    <property type="entry name" value="SPERMIDINE_PUTRESCINE IMPORT ATP-BINDING PROTEIN POTA"/>
    <property type="match status" value="1"/>
</dbReference>
<dbReference type="SUPFAM" id="SSF52540">
    <property type="entry name" value="P-loop containing nucleoside triphosphate hydrolases"/>
    <property type="match status" value="1"/>
</dbReference>
<dbReference type="RefSeq" id="WP_254267447.1">
    <property type="nucleotide sequence ID" value="NZ_CP100400.1"/>
</dbReference>
<comment type="caution">
    <text evidence="19">The sequence shown here is derived from an EMBL/GenBank/DDBJ whole genome shotgun (WGS) entry which is preliminary data.</text>
</comment>
<dbReference type="EC" id="7.3.2.6" evidence="13"/>
<evidence type="ECO:0000256" key="15">
    <source>
        <dbReference type="ARBA" id="ARBA00047936"/>
    </source>
</evidence>
<dbReference type="CDD" id="cd03259">
    <property type="entry name" value="ABC_Carb_Solutes_like"/>
    <property type="match status" value="1"/>
</dbReference>
<name>A0ABD5PX60_9EURY</name>
<evidence type="ECO:0000256" key="4">
    <source>
        <dbReference type="ARBA" id="ARBA00022496"/>
    </source>
</evidence>
<keyword evidence="8" id="KW-0408">Iron</keyword>
<evidence type="ECO:0000256" key="11">
    <source>
        <dbReference type="ARBA" id="ARBA00038307"/>
    </source>
</evidence>
<dbReference type="PROSITE" id="PS50893">
    <property type="entry name" value="ABC_TRANSPORTER_2"/>
    <property type="match status" value="1"/>
</dbReference>
<evidence type="ECO:0000256" key="17">
    <source>
        <dbReference type="SAM" id="MobiDB-lite"/>
    </source>
</evidence>
<dbReference type="InterPro" id="IPR003439">
    <property type="entry name" value="ABC_transporter-like_ATP-bd"/>
</dbReference>
<evidence type="ECO:0000256" key="6">
    <source>
        <dbReference type="ARBA" id="ARBA00022741"/>
    </source>
</evidence>
<feature type="compositionally biased region" description="Basic and acidic residues" evidence="17">
    <location>
        <begin position="26"/>
        <end position="36"/>
    </location>
</feature>
<organism evidence="19 20">
    <name type="scientific">Halorussus aquaticus</name>
    <dbReference type="NCBI Taxonomy" id="2953748"/>
    <lineage>
        <taxon>Archaea</taxon>
        <taxon>Methanobacteriati</taxon>
        <taxon>Methanobacteriota</taxon>
        <taxon>Stenosarchaea group</taxon>
        <taxon>Halobacteria</taxon>
        <taxon>Halobacteriales</taxon>
        <taxon>Haladaptataceae</taxon>
        <taxon>Halorussus</taxon>
    </lineage>
</organism>
<dbReference type="InterPro" id="IPR013611">
    <property type="entry name" value="Transp-assoc_OB_typ2"/>
</dbReference>
<evidence type="ECO:0000259" key="18">
    <source>
        <dbReference type="PROSITE" id="PS50893"/>
    </source>
</evidence>
<evidence type="ECO:0000256" key="16">
    <source>
        <dbReference type="ARBA" id="ARBA00057369"/>
    </source>
</evidence>
<keyword evidence="7 19" id="KW-0067">ATP-binding</keyword>
<evidence type="ECO:0000256" key="1">
    <source>
        <dbReference type="ARBA" id="ARBA00004202"/>
    </source>
</evidence>
<keyword evidence="4" id="KW-0410">Iron transport</keyword>
<dbReference type="InterPro" id="IPR050093">
    <property type="entry name" value="ABC_SmlMolc_Importer"/>
</dbReference>
<evidence type="ECO:0000256" key="14">
    <source>
        <dbReference type="ARBA" id="ARBA00041133"/>
    </source>
</evidence>
<dbReference type="AlphaFoldDB" id="A0ABD5PX60"/>
<sequence length="407" mass="44930">MRSESTHDDPETMDGTEPESTSATAPRRESDDHPDTDPEAVLELDDVVKEYAAETAVDSLSLSVREGELLTLLGPSGCGKTTTLRMMAGLDRPDAGEVRLGGEVVADETRYVKPENRDVGLVFQDFALFPHLTVAENVAFGLTDADERETERRVDELLELVDLAGHRDATPDELSGGQQQRVALARSLAPEPDILLLDEPFSNLDVRLRVEMREEVRRILKEAGVSAVSVTHDQEEALSISDRVAVMNDGQVEQVGKPESVFEHPESRFVASFLGQAGFLSAWHEEGTVVTPIGNFAPQRLNGLTTEYAGTDLDVLVRPDDLRATVVDESEADGHIIHRQYTGPSFVYRVELHNGDVVHCQHNHVEELDIGKPVRVELDADHTLAWYPPEEEGESITERVSETARSR</sequence>
<dbReference type="PROSITE" id="PS00211">
    <property type="entry name" value="ABC_TRANSPORTER_1"/>
    <property type="match status" value="1"/>
</dbReference>
<dbReference type="EMBL" id="JBHSHT010000001">
    <property type="protein sequence ID" value="MFC4823052.1"/>
    <property type="molecule type" value="Genomic_DNA"/>
</dbReference>
<feature type="domain" description="ABC transporter" evidence="18">
    <location>
        <begin position="42"/>
        <end position="274"/>
    </location>
</feature>
<dbReference type="Pfam" id="PF08402">
    <property type="entry name" value="TOBE_2"/>
    <property type="match status" value="1"/>
</dbReference>
<keyword evidence="6" id="KW-0547">Nucleotide-binding</keyword>
<gene>
    <name evidence="19" type="ORF">ACFO9K_02130</name>
</gene>
<dbReference type="GO" id="GO:0005886">
    <property type="term" value="C:plasma membrane"/>
    <property type="evidence" value="ECO:0007669"/>
    <property type="project" value="UniProtKB-SubCell"/>
</dbReference>
<dbReference type="Pfam" id="PF00005">
    <property type="entry name" value="ABC_tran"/>
    <property type="match status" value="1"/>
</dbReference>
<evidence type="ECO:0000256" key="13">
    <source>
        <dbReference type="ARBA" id="ARBA00039025"/>
    </source>
</evidence>
<dbReference type="GO" id="GO:1901238">
    <property type="term" value="F:ABC-type tungstate transporter activity"/>
    <property type="evidence" value="ECO:0007669"/>
    <property type="project" value="UniProtKB-EC"/>
</dbReference>
<evidence type="ECO:0000256" key="3">
    <source>
        <dbReference type="ARBA" id="ARBA00022475"/>
    </source>
</evidence>
<dbReference type="GO" id="GO:0005524">
    <property type="term" value="F:ATP binding"/>
    <property type="evidence" value="ECO:0007669"/>
    <property type="project" value="UniProtKB-KW"/>
</dbReference>